<proteinExistence type="predicted"/>
<dbReference type="CDD" id="cd18085">
    <property type="entry name" value="TM1570-like"/>
    <property type="match status" value="1"/>
</dbReference>
<dbReference type="Gene3D" id="3.40.1280.10">
    <property type="match status" value="1"/>
</dbReference>
<protein>
    <submittedName>
        <fullName evidence="2">RNA methyltransferase</fullName>
    </submittedName>
</protein>
<evidence type="ECO:0000313" key="3">
    <source>
        <dbReference type="Proteomes" id="UP000515847"/>
    </source>
</evidence>
<keyword evidence="2" id="KW-0808">Transferase</keyword>
<organism evidence="2 3">
    <name type="scientific">Thermanaerosceptrum fracticalcis</name>
    <dbReference type="NCBI Taxonomy" id="1712410"/>
    <lineage>
        <taxon>Bacteria</taxon>
        <taxon>Bacillati</taxon>
        <taxon>Bacillota</taxon>
        <taxon>Clostridia</taxon>
        <taxon>Eubacteriales</taxon>
        <taxon>Peptococcaceae</taxon>
        <taxon>Thermanaerosceptrum</taxon>
    </lineage>
</organism>
<dbReference type="OrthoDB" id="9794931at2"/>
<dbReference type="InterPro" id="IPR029026">
    <property type="entry name" value="tRNA_m1G_MTases_N"/>
</dbReference>
<dbReference type="GO" id="GO:0008168">
    <property type="term" value="F:methyltransferase activity"/>
    <property type="evidence" value="ECO:0007669"/>
    <property type="project" value="UniProtKB-KW"/>
</dbReference>
<sequence length="191" mass="22253">MANRFFLGLVHYPVYNKHLETVATSVTNLDIHDIARCVTTYNLEKYYIIHPLPTQHKLVQEIIDYWQKGYGAQYNPDRKEALNSVELIDSIERARAKIQEQFSGPVYTVVTDARVYPRTIGYRALREIIERDEENNFFFLFGTGWGMIGEVMESADYVLEPIYGKGNYNHLSVRSAVAIILDRILGEKWWK</sequence>
<evidence type="ECO:0000259" key="1">
    <source>
        <dbReference type="Pfam" id="PF09936"/>
    </source>
</evidence>
<dbReference type="Proteomes" id="UP000515847">
    <property type="component" value="Chromosome"/>
</dbReference>
<gene>
    <name evidence="2" type="ORF">BR63_06155</name>
</gene>
<dbReference type="Pfam" id="PF09936">
    <property type="entry name" value="Methyltrn_RNA_4"/>
    <property type="match status" value="1"/>
</dbReference>
<evidence type="ECO:0000313" key="2">
    <source>
        <dbReference type="EMBL" id="QNB45930.1"/>
    </source>
</evidence>
<dbReference type="KEGG" id="tfr:BR63_06155"/>
<dbReference type="GO" id="GO:0032259">
    <property type="term" value="P:methylation"/>
    <property type="evidence" value="ECO:0007669"/>
    <property type="project" value="UniProtKB-KW"/>
</dbReference>
<name>A0A7G6E1H6_THEFR</name>
<accession>A0A7G6E1H6</accession>
<dbReference type="EMBL" id="CP045798">
    <property type="protein sequence ID" value="QNB45930.1"/>
    <property type="molecule type" value="Genomic_DNA"/>
</dbReference>
<dbReference type="AlphaFoldDB" id="A0A7G6E1H6"/>
<reference evidence="2 3" key="1">
    <citation type="journal article" date="2019" name="Front. Microbiol.">
        <title>Thermoanaerosceptrum fracticalcis gen. nov. sp. nov., a Novel Fumarate-Fermenting Microorganism From a Deep Fractured Carbonate Aquifer of the US Great Basin.</title>
        <authorList>
            <person name="Hamilton-Brehm S.D."/>
            <person name="Stewart L.E."/>
            <person name="Zavarin M."/>
            <person name="Caldwell M."/>
            <person name="Lawson P.A."/>
            <person name="Onstott T.C."/>
            <person name="Grzymski J."/>
            <person name="Neveux I."/>
            <person name="Lollar B.S."/>
            <person name="Russell C.E."/>
            <person name="Moser D.P."/>
        </authorList>
    </citation>
    <scope>NUCLEOTIDE SEQUENCE [LARGE SCALE GENOMIC DNA]</scope>
    <source>
        <strain evidence="2 3">DRI-13</strain>
    </source>
</reference>
<keyword evidence="2" id="KW-0489">Methyltransferase</keyword>
<dbReference type="RefSeq" id="WP_034422824.1">
    <property type="nucleotide sequence ID" value="NZ_CP045798.1"/>
</dbReference>
<keyword evidence="3" id="KW-1185">Reference proteome</keyword>
<dbReference type="InterPro" id="IPR019230">
    <property type="entry name" value="RNA_MeTrfase_C_dom"/>
</dbReference>
<feature type="domain" description="tRNA (guanine-N(1)-)-methyltransferase C-terminal" evidence="1">
    <location>
        <begin position="6"/>
        <end position="186"/>
    </location>
</feature>